<sequence>MNAIAQPSLARWLAAAALCGATLGAAAEPGGNATREISPRRARTLYTLHCSGCHLPDGSGSPAHGVPSMRGALGHFPATLAGRAFLVQAPGARNSSISDAELAALTNWQLREFAPGTLPADFKPYTAEEVARFRAAPPLDVAAARAAIVAGFPAPGDTR</sequence>
<organism evidence="2 3">
    <name type="scientific">Pseudoduganella namucuonensis</name>
    <dbReference type="NCBI Taxonomy" id="1035707"/>
    <lineage>
        <taxon>Bacteria</taxon>
        <taxon>Pseudomonadati</taxon>
        <taxon>Pseudomonadota</taxon>
        <taxon>Betaproteobacteria</taxon>
        <taxon>Burkholderiales</taxon>
        <taxon>Oxalobacteraceae</taxon>
        <taxon>Telluria group</taxon>
        <taxon>Pseudoduganella</taxon>
    </lineage>
</organism>
<feature type="signal peptide" evidence="1">
    <location>
        <begin position="1"/>
        <end position="27"/>
    </location>
</feature>
<accession>A0A1I7LZ36</accession>
<protein>
    <recommendedName>
        <fullName evidence="4">Cytochrome c</fullName>
    </recommendedName>
</protein>
<dbReference type="EMBL" id="FPBO01000044">
    <property type="protein sequence ID" value="SFV14971.1"/>
    <property type="molecule type" value="Genomic_DNA"/>
</dbReference>
<dbReference type="GO" id="GO:0020037">
    <property type="term" value="F:heme binding"/>
    <property type="evidence" value="ECO:0007669"/>
    <property type="project" value="InterPro"/>
</dbReference>
<reference evidence="3" key="1">
    <citation type="submission" date="2016-10" db="EMBL/GenBank/DDBJ databases">
        <authorList>
            <person name="Varghese N."/>
            <person name="Submissions S."/>
        </authorList>
    </citation>
    <scope>NUCLEOTIDE SEQUENCE [LARGE SCALE GENOMIC DNA]</scope>
    <source>
        <strain evidence="3">CGMCC 1.11014</strain>
    </source>
</reference>
<dbReference type="InterPro" id="IPR036909">
    <property type="entry name" value="Cyt_c-like_dom_sf"/>
</dbReference>
<evidence type="ECO:0000256" key="1">
    <source>
        <dbReference type="SAM" id="SignalP"/>
    </source>
</evidence>
<evidence type="ECO:0000313" key="2">
    <source>
        <dbReference type="EMBL" id="SFV14971.1"/>
    </source>
</evidence>
<gene>
    <name evidence="2" type="ORF">SAMN05216552_104417</name>
</gene>
<dbReference type="OrthoDB" id="9811281at2"/>
<evidence type="ECO:0008006" key="4">
    <source>
        <dbReference type="Google" id="ProtNLM"/>
    </source>
</evidence>
<dbReference type="Proteomes" id="UP000199391">
    <property type="component" value="Unassembled WGS sequence"/>
</dbReference>
<dbReference type="SUPFAM" id="SSF46626">
    <property type="entry name" value="Cytochrome c"/>
    <property type="match status" value="1"/>
</dbReference>
<proteinExistence type="predicted"/>
<dbReference type="STRING" id="1035707.SAMN05216552_104417"/>
<name>A0A1I7LZ36_9BURK</name>
<keyword evidence="1" id="KW-0732">Signal</keyword>
<feature type="chain" id="PRO_5011573511" description="Cytochrome c" evidence="1">
    <location>
        <begin position="28"/>
        <end position="159"/>
    </location>
</feature>
<evidence type="ECO:0000313" key="3">
    <source>
        <dbReference type="Proteomes" id="UP000199391"/>
    </source>
</evidence>
<dbReference type="GO" id="GO:0009055">
    <property type="term" value="F:electron transfer activity"/>
    <property type="evidence" value="ECO:0007669"/>
    <property type="project" value="InterPro"/>
</dbReference>
<dbReference type="AlphaFoldDB" id="A0A1I7LZ36"/>
<dbReference type="RefSeq" id="WP_093560054.1">
    <property type="nucleotide sequence ID" value="NZ_FPBO01000044.1"/>
</dbReference>
<keyword evidence="3" id="KW-1185">Reference proteome</keyword>